<organism evidence="3 4">
    <name type="scientific">Pseudocercospora fuligena</name>
    <dbReference type="NCBI Taxonomy" id="685502"/>
    <lineage>
        <taxon>Eukaryota</taxon>
        <taxon>Fungi</taxon>
        <taxon>Dikarya</taxon>
        <taxon>Ascomycota</taxon>
        <taxon>Pezizomycotina</taxon>
        <taxon>Dothideomycetes</taxon>
        <taxon>Dothideomycetidae</taxon>
        <taxon>Mycosphaerellales</taxon>
        <taxon>Mycosphaerellaceae</taxon>
        <taxon>Pseudocercospora</taxon>
    </lineage>
</organism>
<accession>A0A8H6RCV9</accession>
<evidence type="ECO:0000313" key="3">
    <source>
        <dbReference type="EMBL" id="KAF7188137.1"/>
    </source>
</evidence>
<dbReference type="EMBL" id="JABCIY010000213">
    <property type="protein sequence ID" value="KAF7188137.1"/>
    <property type="molecule type" value="Genomic_DNA"/>
</dbReference>
<evidence type="ECO:0000313" key="4">
    <source>
        <dbReference type="Proteomes" id="UP000660729"/>
    </source>
</evidence>
<feature type="compositionally biased region" description="Low complexity" evidence="2">
    <location>
        <begin position="25"/>
        <end position="39"/>
    </location>
</feature>
<dbReference type="Proteomes" id="UP000660729">
    <property type="component" value="Unassembled WGS sequence"/>
</dbReference>
<evidence type="ECO:0000256" key="2">
    <source>
        <dbReference type="SAM" id="MobiDB-lite"/>
    </source>
</evidence>
<name>A0A8H6RCV9_9PEZI</name>
<sequence>MAPARQKKTAKIVEPPSSSEAEYGQSQPDASQSQSQQSQEIPADTLKKFLDKTKQQNVKRRQKREKEIETSRKQALQEVQKKIEACHQEHEEKLRALRQPQIQRLRELLQEKQDVEKQLDQCYATIDQSYSITSEQFQAAVTDKIENSSD</sequence>
<dbReference type="OrthoDB" id="3650820at2759"/>
<evidence type="ECO:0000256" key="1">
    <source>
        <dbReference type="SAM" id="Coils"/>
    </source>
</evidence>
<protein>
    <submittedName>
        <fullName evidence="3">Uncharacterized protein</fullName>
    </submittedName>
</protein>
<comment type="caution">
    <text evidence="3">The sequence shown here is derived from an EMBL/GenBank/DDBJ whole genome shotgun (WGS) entry which is preliminary data.</text>
</comment>
<dbReference type="AlphaFoldDB" id="A0A8H6RCV9"/>
<feature type="compositionally biased region" description="Basic and acidic residues" evidence="2">
    <location>
        <begin position="45"/>
        <end position="54"/>
    </location>
</feature>
<feature type="compositionally biased region" description="Basic residues" evidence="2">
    <location>
        <begin position="1"/>
        <end position="10"/>
    </location>
</feature>
<feature type="coiled-coil region" evidence="1">
    <location>
        <begin position="76"/>
        <end position="125"/>
    </location>
</feature>
<proteinExistence type="predicted"/>
<keyword evidence="1" id="KW-0175">Coiled coil</keyword>
<keyword evidence="4" id="KW-1185">Reference proteome</keyword>
<reference evidence="3" key="1">
    <citation type="submission" date="2020-04" db="EMBL/GenBank/DDBJ databases">
        <title>Draft genome resource of the tomato pathogen Pseudocercospora fuligena.</title>
        <authorList>
            <person name="Zaccaron A."/>
        </authorList>
    </citation>
    <scope>NUCLEOTIDE SEQUENCE</scope>
    <source>
        <strain evidence="3">PF001</strain>
    </source>
</reference>
<feature type="region of interest" description="Disordered" evidence="2">
    <location>
        <begin position="1"/>
        <end position="71"/>
    </location>
</feature>
<gene>
    <name evidence="3" type="ORF">HII31_10422</name>
</gene>